<name>G2PGZ6_STRV4</name>
<accession>G2PGZ6</accession>
<evidence type="ECO:0000256" key="2">
    <source>
        <dbReference type="ARBA" id="ARBA00022475"/>
    </source>
</evidence>
<keyword evidence="2" id="KW-1003">Cell membrane</keyword>
<dbReference type="CDD" id="cd06173">
    <property type="entry name" value="MFS_MefA_like"/>
    <property type="match status" value="1"/>
</dbReference>
<dbReference type="EMBL" id="CP002995">
    <property type="protein sequence ID" value="AEM88570.1"/>
    <property type="molecule type" value="Genomic_DNA"/>
</dbReference>
<evidence type="ECO:0000256" key="3">
    <source>
        <dbReference type="ARBA" id="ARBA00022692"/>
    </source>
</evidence>
<organism evidence="7 8">
    <name type="scientific">Streptomyces violaceusniger (strain Tu 4113)</name>
    <dbReference type="NCBI Taxonomy" id="653045"/>
    <lineage>
        <taxon>Bacteria</taxon>
        <taxon>Bacillati</taxon>
        <taxon>Actinomycetota</taxon>
        <taxon>Actinomycetes</taxon>
        <taxon>Kitasatosporales</taxon>
        <taxon>Streptomycetaceae</taxon>
        <taxon>Streptomyces</taxon>
        <taxon>Streptomyces violaceusniger group</taxon>
    </lineage>
</organism>
<feature type="transmembrane region" description="Helical" evidence="6">
    <location>
        <begin position="324"/>
        <end position="346"/>
    </location>
</feature>
<dbReference type="InterPro" id="IPR036259">
    <property type="entry name" value="MFS_trans_sf"/>
</dbReference>
<feature type="transmembrane region" description="Helical" evidence="6">
    <location>
        <begin position="233"/>
        <end position="258"/>
    </location>
</feature>
<feature type="transmembrane region" description="Helical" evidence="6">
    <location>
        <begin position="358"/>
        <end position="383"/>
    </location>
</feature>
<dbReference type="SUPFAM" id="SSF103473">
    <property type="entry name" value="MFS general substrate transporter"/>
    <property type="match status" value="1"/>
</dbReference>
<dbReference type="HOGENOM" id="CLU_034180_17_1_11"/>
<feature type="transmembrane region" description="Helical" evidence="6">
    <location>
        <begin position="178"/>
        <end position="196"/>
    </location>
</feature>
<dbReference type="PANTHER" id="PTHR23513:SF17">
    <property type="entry name" value="MEMBRANE PROTEIN"/>
    <property type="match status" value="1"/>
</dbReference>
<feature type="transmembrane region" description="Helical" evidence="6">
    <location>
        <begin position="389"/>
        <end position="410"/>
    </location>
</feature>
<feature type="transmembrane region" description="Helical" evidence="6">
    <location>
        <begin position="297"/>
        <end position="318"/>
    </location>
</feature>
<dbReference type="AlphaFoldDB" id="G2PGZ6"/>
<evidence type="ECO:0000256" key="5">
    <source>
        <dbReference type="ARBA" id="ARBA00023136"/>
    </source>
</evidence>
<keyword evidence="4 6" id="KW-1133">Transmembrane helix</keyword>
<evidence type="ECO:0000256" key="6">
    <source>
        <dbReference type="SAM" id="Phobius"/>
    </source>
</evidence>
<evidence type="ECO:0000313" key="8">
    <source>
        <dbReference type="Proteomes" id="UP000008703"/>
    </source>
</evidence>
<evidence type="ECO:0000256" key="4">
    <source>
        <dbReference type="ARBA" id="ARBA00022989"/>
    </source>
</evidence>
<dbReference type="GO" id="GO:0005886">
    <property type="term" value="C:plasma membrane"/>
    <property type="evidence" value="ECO:0007669"/>
    <property type="project" value="UniProtKB-SubCell"/>
</dbReference>
<dbReference type="Gene3D" id="1.20.1250.20">
    <property type="entry name" value="MFS general substrate transporter like domains"/>
    <property type="match status" value="1"/>
</dbReference>
<geneLocation type="plasmid" evidence="7 8">
    <name>pSTRVI01</name>
</geneLocation>
<evidence type="ECO:0000313" key="7">
    <source>
        <dbReference type="EMBL" id="AEM88570.1"/>
    </source>
</evidence>
<dbReference type="KEGG" id="svl:Strvi_9287"/>
<dbReference type="GO" id="GO:0022857">
    <property type="term" value="F:transmembrane transporter activity"/>
    <property type="evidence" value="ECO:0007669"/>
    <property type="project" value="InterPro"/>
</dbReference>
<keyword evidence="7" id="KW-0614">Plasmid</keyword>
<dbReference type="Pfam" id="PF07690">
    <property type="entry name" value="MFS_1"/>
    <property type="match status" value="1"/>
</dbReference>
<dbReference type="Proteomes" id="UP000008703">
    <property type="component" value="Plasmid pSTRVI01"/>
</dbReference>
<comment type="subcellular location">
    <subcellularLocation>
        <location evidence="1">Cell membrane</location>
        <topology evidence="1">Multi-pass membrane protein</topology>
    </subcellularLocation>
</comment>
<evidence type="ECO:0000256" key="1">
    <source>
        <dbReference type="ARBA" id="ARBA00004651"/>
    </source>
</evidence>
<keyword evidence="3 6" id="KW-0812">Transmembrane</keyword>
<sequence>MATPEIALPDRATTPAHRDGNVLRWLTAYTTSLVGDSVYFVALGWSAQKAAGPAEVGLVMASGALPRALLMLGGGVVADRFDPRRVILGSDALRCLLILAVAAGLALTAPALWILVAVALVFGAVDALFVPAVGALPPRITSPDQLARVTGMRSLSMRLGQIAGPPIGGLAMGLGGPAAAFTVAGLLFALSLPLLLTIRIRPLGPRDAPERPEPATARQDLLGGLRYIRRHRLIGPLVAAGAICELGLTGTLNVGMVLLNAERGWGPYGYGWIVSSFGAGAAASATLLAIAGWLPRAGLMLAGTLLAGCAGAAAIALVPILWPAAVLAAVIGLCAGVFGSLDNALIQTAADPAYLGRVTSVVMLTLVGVAPLSYPVVGAAIGAWGAAPVFVGCGIFASLGVVIVLASDAVRHAELPRQRPGVTI</sequence>
<reference evidence="7" key="1">
    <citation type="submission" date="2011-08" db="EMBL/GenBank/DDBJ databases">
        <title>Complete sequence of plasmid 1 of Streptomyces violaceusniger Tu 4113.</title>
        <authorList>
            <consortium name="US DOE Joint Genome Institute"/>
            <person name="Lucas S."/>
            <person name="Han J."/>
            <person name="Lapidus A."/>
            <person name="Cheng J.-F."/>
            <person name="Goodwin L."/>
            <person name="Pitluck S."/>
            <person name="Peters L."/>
            <person name="Ivanova N."/>
            <person name="Daligault H."/>
            <person name="Detter J.C."/>
            <person name="Han C."/>
            <person name="Tapia R."/>
            <person name="Land M."/>
            <person name="Hauser L."/>
            <person name="Kyrpides N."/>
            <person name="Ivanova N."/>
            <person name="Pagani I."/>
            <person name="Hagen A."/>
            <person name="Katz L."/>
            <person name="Fiedler H.-P."/>
            <person name="Keasling J."/>
            <person name="Fortman J."/>
            <person name="Woyke T."/>
        </authorList>
    </citation>
    <scope>NUCLEOTIDE SEQUENCE [LARGE SCALE GENOMIC DNA]</scope>
    <source>
        <strain evidence="7">Tu 4113</strain>
        <plasmid evidence="7">pSTRVI01</plasmid>
    </source>
</reference>
<keyword evidence="8" id="KW-1185">Reference proteome</keyword>
<keyword evidence="5 6" id="KW-0472">Membrane</keyword>
<dbReference type="InterPro" id="IPR011701">
    <property type="entry name" value="MFS"/>
</dbReference>
<dbReference type="RefSeq" id="WP_014043505.1">
    <property type="nucleotide sequence ID" value="NC_015951.1"/>
</dbReference>
<gene>
    <name evidence="7" type="ORF">Strvi_9287</name>
</gene>
<feature type="transmembrane region" description="Helical" evidence="6">
    <location>
        <begin position="270"/>
        <end position="290"/>
    </location>
</feature>
<protein>
    <submittedName>
        <fullName evidence="7">Major facilitator superfamily MFS_1</fullName>
    </submittedName>
</protein>
<dbReference type="PANTHER" id="PTHR23513">
    <property type="entry name" value="INTEGRAL MEMBRANE EFFLUX PROTEIN-RELATED"/>
    <property type="match status" value="1"/>
</dbReference>
<proteinExistence type="predicted"/>